<evidence type="ECO:0000256" key="3">
    <source>
        <dbReference type="ARBA" id="ARBA00022553"/>
    </source>
</evidence>
<dbReference type="InterPro" id="IPR003594">
    <property type="entry name" value="HATPase_dom"/>
</dbReference>
<organism evidence="7 8">
    <name type="scientific">Pontibacter saemangeumensis</name>
    <dbReference type="NCBI Taxonomy" id="1084525"/>
    <lineage>
        <taxon>Bacteria</taxon>
        <taxon>Pseudomonadati</taxon>
        <taxon>Bacteroidota</taxon>
        <taxon>Cytophagia</taxon>
        <taxon>Cytophagales</taxon>
        <taxon>Hymenobacteraceae</taxon>
        <taxon>Pontibacter</taxon>
    </lineage>
</organism>
<keyword evidence="3" id="KW-0597">Phosphoprotein</keyword>
<sequence>MNITTPDPAANMIEPRTGKKESRKLKELIELNDELENYFRNTIIPQLFVDADLILRKFTPPAMKQFNLAGCHIGRPMEELIDNIRYSTIIENISEVIKSGEIFEKEIQTTDLRWFQMNIIPYLIKRGNRTNGVIITFVDITDRMKVLRDLEKLNASHETFIYSVSHDLKAPLANIEGLVQHLNQVSGKLLENCAADNTEQRTVAAMLDKSVKSMRGIIEELAEIAKIEGNYKETVETVHFESILRQVEMTIKDNIIESKASIRYAVEEPSIEFSRKNLRSILYNLLSNAIKYKSPDRTPEIQIRTVKENGFVQVSVKDNGLGISEDKKDLIFTPFTRFEKDKEGTGIGLYLVKKIIENAGGEIIVHSTVGEGSEFIVYLKPKVTEVF</sequence>
<evidence type="ECO:0000256" key="4">
    <source>
        <dbReference type="ARBA" id="ARBA00022679"/>
    </source>
</evidence>
<dbReference type="InterPro" id="IPR036890">
    <property type="entry name" value="HATPase_C_sf"/>
</dbReference>
<dbReference type="PROSITE" id="PS50109">
    <property type="entry name" value="HIS_KIN"/>
    <property type="match status" value="1"/>
</dbReference>
<dbReference type="SUPFAM" id="SSF55785">
    <property type="entry name" value="PYP-like sensor domain (PAS domain)"/>
    <property type="match status" value="1"/>
</dbReference>
<evidence type="ECO:0000313" key="8">
    <source>
        <dbReference type="Proteomes" id="UP001500552"/>
    </source>
</evidence>
<dbReference type="SMART" id="SM00388">
    <property type="entry name" value="HisKA"/>
    <property type="match status" value="1"/>
</dbReference>
<proteinExistence type="predicted"/>
<dbReference type="CDD" id="cd00082">
    <property type="entry name" value="HisKA"/>
    <property type="match status" value="1"/>
</dbReference>
<dbReference type="InterPro" id="IPR036097">
    <property type="entry name" value="HisK_dim/P_sf"/>
</dbReference>
<dbReference type="Pfam" id="PF02518">
    <property type="entry name" value="HATPase_c"/>
    <property type="match status" value="1"/>
</dbReference>
<comment type="catalytic activity">
    <reaction evidence="1">
        <text>ATP + protein L-histidine = ADP + protein N-phospho-L-histidine.</text>
        <dbReference type="EC" id="2.7.13.3"/>
    </reaction>
</comment>
<dbReference type="Gene3D" id="3.30.565.10">
    <property type="entry name" value="Histidine kinase-like ATPase, C-terminal domain"/>
    <property type="match status" value="1"/>
</dbReference>
<evidence type="ECO:0000256" key="1">
    <source>
        <dbReference type="ARBA" id="ARBA00000085"/>
    </source>
</evidence>
<evidence type="ECO:0000256" key="5">
    <source>
        <dbReference type="ARBA" id="ARBA00022777"/>
    </source>
</evidence>
<dbReference type="SMART" id="SM00387">
    <property type="entry name" value="HATPase_c"/>
    <property type="match status" value="1"/>
</dbReference>
<dbReference type="Proteomes" id="UP001500552">
    <property type="component" value="Unassembled WGS sequence"/>
</dbReference>
<accession>A0ABP8LIU1</accession>
<gene>
    <name evidence="7" type="ORF">GCM10023188_17250</name>
</gene>
<dbReference type="SUPFAM" id="SSF47384">
    <property type="entry name" value="Homodimeric domain of signal transducing histidine kinase"/>
    <property type="match status" value="1"/>
</dbReference>
<dbReference type="InterPro" id="IPR004358">
    <property type="entry name" value="Sig_transdc_His_kin-like_C"/>
</dbReference>
<dbReference type="Pfam" id="PF13596">
    <property type="entry name" value="PAS_10"/>
    <property type="match status" value="1"/>
</dbReference>
<feature type="domain" description="Histidine kinase" evidence="6">
    <location>
        <begin position="163"/>
        <end position="383"/>
    </location>
</feature>
<comment type="caution">
    <text evidence="7">The sequence shown here is derived from an EMBL/GenBank/DDBJ whole genome shotgun (WGS) entry which is preliminary data.</text>
</comment>
<dbReference type="EC" id="2.7.13.3" evidence="2"/>
<dbReference type="PRINTS" id="PR00344">
    <property type="entry name" value="BCTRLSENSOR"/>
</dbReference>
<dbReference type="Pfam" id="PF00512">
    <property type="entry name" value="HisKA"/>
    <property type="match status" value="1"/>
</dbReference>
<dbReference type="PANTHER" id="PTHR43304:SF1">
    <property type="entry name" value="PAC DOMAIN-CONTAINING PROTEIN"/>
    <property type="match status" value="1"/>
</dbReference>
<dbReference type="PANTHER" id="PTHR43304">
    <property type="entry name" value="PHYTOCHROME-LIKE PROTEIN CPH1"/>
    <property type="match status" value="1"/>
</dbReference>
<protein>
    <recommendedName>
        <fullName evidence="2">histidine kinase</fullName>
        <ecNumber evidence="2">2.7.13.3</ecNumber>
    </recommendedName>
</protein>
<dbReference type="RefSeq" id="WP_345158342.1">
    <property type="nucleotide sequence ID" value="NZ_BAABHC010000006.1"/>
</dbReference>
<keyword evidence="5" id="KW-0418">Kinase</keyword>
<dbReference type="Gene3D" id="1.10.287.130">
    <property type="match status" value="1"/>
</dbReference>
<evidence type="ECO:0000259" key="6">
    <source>
        <dbReference type="PROSITE" id="PS50109"/>
    </source>
</evidence>
<keyword evidence="8" id="KW-1185">Reference proteome</keyword>
<dbReference type="EMBL" id="BAABHC010000006">
    <property type="protein sequence ID" value="GAA4430521.1"/>
    <property type="molecule type" value="Genomic_DNA"/>
</dbReference>
<evidence type="ECO:0000256" key="2">
    <source>
        <dbReference type="ARBA" id="ARBA00012438"/>
    </source>
</evidence>
<dbReference type="SUPFAM" id="SSF55874">
    <property type="entry name" value="ATPase domain of HSP90 chaperone/DNA topoisomerase II/histidine kinase"/>
    <property type="match status" value="1"/>
</dbReference>
<name>A0ABP8LIU1_9BACT</name>
<reference evidence="8" key="1">
    <citation type="journal article" date="2019" name="Int. J. Syst. Evol. Microbiol.">
        <title>The Global Catalogue of Microorganisms (GCM) 10K type strain sequencing project: providing services to taxonomists for standard genome sequencing and annotation.</title>
        <authorList>
            <consortium name="The Broad Institute Genomics Platform"/>
            <consortium name="The Broad Institute Genome Sequencing Center for Infectious Disease"/>
            <person name="Wu L."/>
            <person name="Ma J."/>
        </authorList>
    </citation>
    <scope>NUCLEOTIDE SEQUENCE [LARGE SCALE GENOMIC DNA]</scope>
    <source>
        <strain evidence="8">JCM 17926</strain>
    </source>
</reference>
<dbReference type="InterPro" id="IPR052162">
    <property type="entry name" value="Sensor_kinase/Photoreceptor"/>
</dbReference>
<dbReference type="InterPro" id="IPR005467">
    <property type="entry name" value="His_kinase_dom"/>
</dbReference>
<evidence type="ECO:0000313" key="7">
    <source>
        <dbReference type="EMBL" id="GAA4430521.1"/>
    </source>
</evidence>
<dbReference type="InterPro" id="IPR003661">
    <property type="entry name" value="HisK_dim/P_dom"/>
</dbReference>
<dbReference type="InterPro" id="IPR035965">
    <property type="entry name" value="PAS-like_dom_sf"/>
</dbReference>
<keyword evidence="4" id="KW-0808">Transferase</keyword>
<dbReference type="Gene3D" id="3.30.450.20">
    <property type="entry name" value="PAS domain"/>
    <property type="match status" value="1"/>
</dbReference>